<gene>
    <name evidence="2" type="ORF">FVEG_16282</name>
</gene>
<dbReference type="VEuPathDB" id="FungiDB:FVEG_16282"/>
<keyword evidence="3" id="KW-1185">Reference proteome</keyword>
<name>W7MLZ6_GIBM7</name>
<evidence type="ECO:0000313" key="2">
    <source>
        <dbReference type="EMBL" id="EWG48560.1"/>
    </source>
</evidence>
<accession>W7MLZ6</accession>
<evidence type="ECO:0000313" key="3">
    <source>
        <dbReference type="Proteomes" id="UP000009096"/>
    </source>
</evidence>
<dbReference type="GeneID" id="30073158"/>
<protein>
    <submittedName>
        <fullName evidence="2">Uncharacterized protein</fullName>
    </submittedName>
</protein>
<feature type="region of interest" description="Disordered" evidence="1">
    <location>
        <begin position="91"/>
        <end position="112"/>
    </location>
</feature>
<dbReference type="EMBL" id="DS022251">
    <property type="protein sequence ID" value="EWG48560.1"/>
    <property type="molecule type" value="Genomic_DNA"/>
</dbReference>
<dbReference type="RefSeq" id="XP_018754751.1">
    <property type="nucleotide sequence ID" value="XM_018905532.1"/>
</dbReference>
<sequence>MVVKSSYSLFHSSPVRSGFVALRHTLLHCLPSVSVVHHRKHIETFGEGNFEARLMRASEFSKASRADMAVSTEGTGVFAYSCPHSQTFMRSGIPRPTSYHPRNSHDSLSITP</sequence>
<reference evidence="2 3" key="1">
    <citation type="journal article" date="2010" name="Nature">
        <title>Comparative genomics reveals mobile pathogenicity chromosomes in Fusarium.</title>
        <authorList>
            <person name="Ma L.J."/>
            <person name="van der Does H.C."/>
            <person name="Borkovich K.A."/>
            <person name="Coleman J.J."/>
            <person name="Daboussi M.J."/>
            <person name="Di Pietro A."/>
            <person name="Dufresne M."/>
            <person name="Freitag M."/>
            <person name="Grabherr M."/>
            <person name="Henrissat B."/>
            <person name="Houterman P.M."/>
            <person name="Kang S."/>
            <person name="Shim W.B."/>
            <person name="Woloshuk C."/>
            <person name="Xie X."/>
            <person name="Xu J.R."/>
            <person name="Antoniw J."/>
            <person name="Baker S.E."/>
            <person name="Bluhm B.H."/>
            <person name="Breakspear A."/>
            <person name="Brown D.W."/>
            <person name="Butchko R.A."/>
            <person name="Chapman S."/>
            <person name="Coulson R."/>
            <person name="Coutinho P.M."/>
            <person name="Danchin E.G."/>
            <person name="Diener A."/>
            <person name="Gale L.R."/>
            <person name="Gardiner D.M."/>
            <person name="Goff S."/>
            <person name="Hammond-Kosack K.E."/>
            <person name="Hilburn K."/>
            <person name="Hua-Van A."/>
            <person name="Jonkers W."/>
            <person name="Kazan K."/>
            <person name="Kodira C.D."/>
            <person name="Koehrsen M."/>
            <person name="Kumar L."/>
            <person name="Lee Y.H."/>
            <person name="Li L."/>
            <person name="Manners J.M."/>
            <person name="Miranda-Saavedra D."/>
            <person name="Mukherjee M."/>
            <person name="Park G."/>
            <person name="Park J."/>
            <person name="Park S.Y."/>
            <person name="Proctor R.H."/>
            <person name="Regev A."/>
            <person name="Ruiz-Roldan M.C."/>
            <person name="Sain D."/>
            <person name="Sakthikumar S."/>
            <person name="Sykes S."/>
            <person name="Schwartz D.C."/>
            <person name="Turgeon B.G."/>
            <person name="Wapinski I."/>
            <person name="Yoder O."/>
            <person name="Young S."/>
            <person name="Zeng Q."/>
            <person name="Zhou S."/>
            <person name="Galagan J."/>
            <person name="Cuomo C.A."/>
            <person name="Kistler H.C."/>
            <person name="Rep M."/>
        </authorList>
    </citation>
    <scope>NUCLEOTIDE SEQUENCE [LARGE SCALE GENOMIC DNA]</scope>
    <source>
        <strain evidence="3">M3125 / FGSC 7600</strain>
    </source>
</reference>
<evidence type="ECO:0000256" key="1">
    <source>
        <dbReference type="SAM" id="MobiDB-lite"/>
    </source>
</evidence>
<proteinExistence type="predicted"/>
<dbReference type="AlphaFoldDB" id="W7MLZ6"/>
<dbReference type="KEGG" id="fvr:FVEG_16282"/>
<organism evidence="2 3">
    <name type="scientific">Gibberella moniliformis (strain M3125 / FGSC 7600)</name>
    <name type="common">Maize ear and stalk rot fungus</name>
    <name type="synonym">Fusarium verticillioides</name>
    <dbReference type="NCBI Taxonomy" id="334819"/>
    <lineage>
        <taxon>Eukaryota</taxon>
        <taxon>Fungi</taxon>
        <taxon>Dikarya</taxon>
        <taxon>Ascomycota</taxon>
        <taxon>Pezizomycotina</taxon>
        <taxon>Sordariomycetes</taxon>
        <taxon>Hypocreomycetidae</taxon>
        <taxon>Hypocreales</taxon>
        <taxon>Nectriaceae</taxon>
        <taxon>Fusarium</taxon>
        <taxon>Fusarium fujikuroi species complex</taxon>
    </lineage>
</organism>
<dbReference type="Proteomes" id="UP000009096">
    <property type="component" value="Chromosome 3"/>
</dbReference>